<organism evidence="6 7">
    <name type="scientific">Westerdykella ornata</name>
    <dbReference type="NCBI Taxonomy" id="318751"/>
    <lineage>
        <taxon>Eukaryota</taxon>
        <taxon>Fungi</taxon>
        <taxon>Dikarya</taxon>
        <taxon>Ascomycota</taxon>
        <taxon>Pezizomycotina</taxon>
        <taxon>Dothideomycetes</taxon>
        <taxon>Pleosporomycetidae</taxon>
        <taxon>Pleosporales</taxon>
        <taxon>Sporormiaceae</taxon>
        <taxon>Westerdykella</taxon>
    </lineage>
</organism>
<feature type="region of interest" description="Disordered" evidence="4">
    <location>
        <begin position="655"/>
        <end position="674"/>
    </location>
</feature>
<dbReference type="Gene3D" id="3.40.50.1820">
    <property type="entry name" value="alpha/beta hydrolase"/>
    <property type="match status" value="1"/>
</dbReference>
<dbReference type="InterPro" id="IPR013094">
    <property type="entry name" value="AB_hydrolase_3"/>
</dbReference>
<evidence type="ECO:0000256" key="4">
    <source>
        <dbReference type="SAM" id="MobiDB-lite"/>
    </source>
</evidence>
<feature type="domain" description="Alpha/beta hydrolase fold-3" evidence="5">
    <location>
        <begin position="148"/>
        <end position="258"/>
    </location>
</feature>
<dbReference type="InterPro" id="IPR029058">
    <property type="entry name" value="AB_hydrolase_fold"/>
</dbReference>
<protein>
    <submittedName>
        <fullName evidence="6">Alpha/beta-hydrolase</fullName>
    </submittedName>
</protein>
<keyword evidence="2 6" id="KW-0378">Hydrolase</keyword>
<feature type="domain" description="Alpha/beta hydrolase fold-3" evidence="5">
    <location>
        <begin position="381"/>
        <end position="434"/>
    </location>
</feature>
<feature type="compositionally biased region" description="Basic and acidic residues" evidence="4">
    <location>
        <begin position="314"/>
        <end position="329"/>
    </location>
</feature>
<keyword evidence="7" id="KW-1185">Reference proteome</keyword>
<evidence type="ECO:0000259" key="5">
    <source>
        <dbReference type="Pfam" id="PF07859"/>
    </source>
</evidence>
<feature type="compositionally biased region" description="Polar residues" evidence="4">
    <location>
        <begin position="847"/>
        <end position="863"/>
    </location>
</feature>
<dbReference type="InterPro" id="IPR050300">
    <property type="entry name" value="GDXG_lipolytic_enzyme"/>
</dbReference>
<dbReference type="AlphaFoldDB" id="A0A6A6JXE6"/>
<evidence type="ECO:0000256" key="3">
    <source>
        <dbReference type="PROSITE-ProRule" id="PRU10038"/>
    </source>
</evidence>
<evidence type="ECO:0000256" key="2">
    <source>
        <dbReference type="ARBA" id="ARBA00022801"/>
    </source>
</evidence>
<feature type="active site" evidence="3">
    <location>
        <position position="222"/>
    </location>
</feature>
<dbReference type="Proteomes" id="UP000800097">
    <property type="component" value="Unassembled WGS sequence"/>
</dbReference>
<evidence type="ECO:0000313" key="6">
    <source>
        <dbReference type="EMBL" id="KAF2279739.1"/>
    </source>
</evidence>
<dbReference type="InterPro" id="IPR033140">
    <property type="entry name" value="Lipase_GDXG_put_SER_AS"/>
</dbReference>
<feature type="compositionally biased region" description="Basic and acidic residues" evidence="4">
    <location>
        <begin position="968"/>
        <end position="981"/>
    </location>
</feature>
<dbReference type="GeneID" id="54548414"/>
<feature type="compositionally biased region" description="Basic and acidic residues" evidence="4">
    <location>
        <begin position="913"/>
        <end position="925"/>
    </location>
</feature>
<feature type="region of interest" description="Disordered" evidence="4">
    <location>
        <begin position="945"/>
        <end position="989"/>
    </location>
</feature>
<feature type="compositionally biased region" description="Polar residues" evidence="4">
    <location>
        <begin position="726"/>
        <end position="743"/>
    </location>
</feature>
<dbReference type="SUPFAM" id="SSF53474">
    <property type="entry name" value="alpha/beta-Hydrolases"/>
    <property type="match status" value="1"/>
</dbReference>
<dbReference type="PANTHER" id="PTHR48081:SF19">
    <property type="entry name" value="AB HYDROLASE SUPERFAMILY PROTEIN C4A8.06C"/>
    <property type="match status" value="1"/>
</dbReference>
<dbReference type="OrthoDB" id="2336090at2759"/>
<feature type="region of interest" description="Disordered" evidence="4">
    <location>
        <begin position="287"/>
        <end position="358"/>
    </location>
</feature>
<reference evidence="6" key="1">
    <citation type="journal article" date="2020" name="Stud. Mycol.">
        <title>101 Dothideomycetes genomes: a test case for predicting lifestyles and emergence of pathogens.</title>
        <authorList>
            <person name="Haridas S."/>
            <person name="Albert R."/>
            <person name="Binder M."/>
            <person name="Bloem J."/>
            <person name="Labutti K."/>
            <person name="Salamov A."/>
            <person name="Andreopoulos B."/>
            <person name="Baker S."/>
            <person name="Barry K."/>
            <person name="Bills G."/>
            <person name="Bluhm B."/>
            <person name="Cannon C."/>
            <person name="Castanera R."/>
            <person name="Culley D."/>
            <person name="Daum C."/>
            <person name="Ezra D."/>
            <person name="Gonzalez J."/>
            <person name="Henrissat B."/>
            <person name="Kuo A."/>
            <person name="Liang C."/>
            <person name="Lipzen A."/>
            <person name="Lutzoni F."/>
            <person name="Magnuson J."/>
            <person name="Mondo S."/>
            <person name="Nolan M."/>
            <person name="Ohm R."/>
            <person name="Pangilinan J."/>
            <person name="Park H.-J."/>
            <person name="Ramirez L."/>
            <person name="Alfaro M."/>
            <person name="Sun H."/>
            <person name="Tritt A."/>
            <person name="Yoshinaga Y."/>
            <person name="Zwiers L.-H."/>
            <person name="Turgeon B."/>
            <person name="Goodwin S."/>
            <person name="Spatafora J."/>
            <person name="Crous P."/>
            <person name="Grigoriev I."/>
        </authorList>
    </citation>
    <scope>NUCLEOTIDE SEQUENCE</scope>
    <source>
        <strain evidence="6">CBS 379.55</strain>
    </source>
</reference>
<name>A0A6A6JXE6_WESOR</name>
<feature type="compositionally biased region" description="Basic and acidic residues" evidence="4">
    <location>
        <begin position="294"/>
        <end position="307"/>
    </location>
</feature>
<accession>A0A6A6JXE6</accession>
<feature type="compositionally biased region" description="Acidic residues" evidence="4">
    <location>
        <begin position="901"/>
        <end position="912"/>
    </location>
</feature>
<feature type="region of interest" description="Disordered" evidence="4">
    <location>
        <begin position="891"/>
        <end position="933"/>
    </location>
</feature>
<proteinExistence type="inferred from homology"/>
<sequence length="989" mass="109253">MPVNTITVSAAVTPTVIETAFKHYFNRGQLRQKPTAHISYHEGLELIRRFLHYASFHTVEELQAFTAQWVPVPYWVHVEEVEVPQRAMDKSAEHIIAQLGPEGLYHVGGRTWWQWRMNNSPLKAEWIEMRKDYEERTRAGDRQSRRIMLYVHGGAYFFGSVDTHRYQLQRHARKLKARVIAPNYRLAPQFPFPCGLQDCLATYLYLLDQKHDPSTILLAGDSAGGGLVLSMLVILRDQGLPLPAGAILLSPWVDLTHSFPSLGGDGKLDYIPAHGFVHKPSISWPPPNADDLAQFERHSRSHQDKKLSPRTSHSKSEKDLSQDKTERVHGFSISEASGTDGVLSTEEEDDSFFVSPDGKYSIGPKDNPVLSVQLHDKRIQIKDQIQLYTPNHMLTHPLVSPVLQPTLGGLPPLLIQVGGGELLCDEQIYLAHKAAHPLAYLPPPSNHQSAEDIEAQAARYRPTNVHLQVWDDLAHVTPTLSFTRPAKHMYRAIAQFGAWALARAQKASIDILDDDAISFISTSSSDSSSDSKTKPEPSSADMKLAMPQSAQHVGFESIANKETNEIKVGRAGDPLPPFQNHMIRQRIDRHGRIYDLAPPSELPALNVPRIEVGVPKPGPVNKWMAAQTNWNERFAKQKIKVQRKRLKEMEKGYETFEGEKPPPTALAGRRVKGKMVEKAPKKSWGMALWSLWGSKHDEATVCNSAKYGADLSQIIREEKADIPSNPELSQPTDNTGQAAQKSQPLRRSRSRGNRKTTLSPSTVTSRSRSRSHHTTVTDEGQIPPSSAVSPTDALNRLAPPVPGLAEATTIAPERKASPLPSPRSELSSLRPAPPTPGITIDDVARPQSPQTLIPETDTLSTRPTRGGVAYPFRLKVDKASGTEVNASTATLESFDVRGNESEGEETAGEDVVGEEKRRMDRDSGDAGRPGVERFVTAGTGDLLRSLEAGQAVQEEANDNVGENDDGDGEKAIRPGVERFETAHTSLTSS</sequence>
<feature type="compositionally biased region" description="Low complexity" evidence="4">
    <location>
        <begin position="756"/>
        <end position="766"/>
    </location>
</feature>
<feature type="compositionally biased region" description="Basic residues" evidence="4">
    <location>
        <begin position="744"/>
        <end position="754"/>
    </location>
</feature>
<dbReference type="PANTHER" id="PTHR48081">
    <property type="entry name" value="AB HYDROLASE SUPERFAMILY PROTEIN C4A8.06C"/>
    <property type="match status" value="1"/>
</dbReference>
<dbReference type="EMBL" id="ML986486">
    <property type="protein sequence ID" value="KAF2279739.1"/>
    <property type="molecule type" value="Genomic_DNA"/>
</dbReference>
<evidence type="ECO:0000256" key="1">
    <source>
        <dbReference type="ARBA" id="ARBA00010515"/>
    </source>
</evidence>
<dbReference type="GO" id="GO:0016787">
    <property type="term" value="F:hydrolase activity"/>
    <property type="evidence" value="ECO:0007669"/>
    <property type="project" value="UniProtKB-KW"/>
</dbReference>
<dbReference type="RefSeq" id="XP_033657278.1">
    <property type="nucleotide sequence ID" value="XM_033795239.1"/>
</dbReference>
<dbReference type="PROSITE" id="PS01174">
    <property type="entry name" value="LIPASE_GDXG_SER"/>
    <property type="match status" value="1"/>
</dbReference>
<feature type="region of interest" description="Disordered" evidence="4">
    <location>
        <begin position="723"/>
        <end position="872"/>
    </location>
</feature>
<dbReference type="InterPro" id="IPR002168">
    <property type="entry name" value="Lipase_GDXG_HIS_AS"/>
</dbReference>
<dbReference type="Pfam" id="PF07859">
    <property type="entry name" value="Abhydrolase_3"/>
    <property type="match status" value="2"/>
</dbReference>
<dbReference type="PROSITE" id="PS01173">
    <property type="entry name" value="LIPASE_GDXG_HIS"/>
    <property type="match status" value="1"/>
</dbReference>
<gene>
    <name evidence="6" type="ORF">EI97DRAFT_370578</name>
</gene>
<comment type="similarity">
    <text evidence="1">Belongs to the 'GDXG' lipolytic enzyme family.</text>
</comment>
<feature type="compositionally biased region" description="Acidic residues" evidence="4">
    <location>
        <begin position="955"/>
        <end position="967"/>
    </location>
</feature>
<feature type="region of interest" description="Disordered" evidence="4">
    <location>
        <begin position="522"/>
        <end position="543"/>
    </location>
</feature>
<evidence type="ECO:0000313" key="7">
    <source>
        <dbReference type="Proteomes" id="UP000800097"/>
    </source>
</evidence>